<dbReference type="PANTHER" id="PTHR40078">
    <property type="entry name" value="INTEGRAL MEMBRANE PROTEIN-RELATED"/>
    <property type="match status" value="1"/>
</dbReference>
<keyword evidence="1" id="KW-0812">Transmembrane</keyword>
<keyword evidence="1" id="KW-0472">Membrane</keyword>
<accession>A0AAX2ZF35</accession>
<proteinExistence type="predicted"/>
<dbReference type="Pfam" id="PF19700">
    <property type="entry name" value="DUF6198"/>
    <property type="match status" value="1"/>
</dbReference>
<feature type="transmembrane region" description="Helical" evidence="1">
    <location>
        <begin position="114"/>
        <end position="134"/>
    </location>
</feature>
<feature type="transmembrane region" description="Helical" evidence="1">
    <location>
        <begin position="49"/>
        <end position="76"/>
    </location>
</feature>
<evidence type="ECO:0000313" key="3">
    <source>
        <dbReference type="Proteomes" id="UP001198983"/>
    </source>
</evidence>
<evidence type="ECO:0000313" key="2">
    <source>
        <dbReference type="EMBL" id="UEL47852.1"/>
    </source>
</evidence>
<feature type="transmembrane region" description="Helical" evidence="1">
    <location>
        <begin position="83"/>
        <end position="102"/>
    </location>
</feature>
<dbReference type="AlphaFoldDB" id="A0AAX2ZF35"/>
<keyword evidence="1" id="KW-1133">Transmembrane helix</keyword>
<dbReference type="Proteomes" id="UP001198983">
    <property type="component" value="Chromosome"/>
</dbReference>
<dbReference type="EMBL" id="CP081135">
    <property type="protein sequence ID" value="UEL47852.1"/>
    <property type="molecule type" value="Genomic_DNA"/>
</dbReference>
<gene>
    <name evidence="2" type="ORF">JW646_19895</name>
</gene>
<evidence type="ECO:0000256" key="1">
    <source>
        <dbReference type="SAM" id="Phobius"/>
    </source>
</evidence>
<feature type="transmembrane region" description="Helical" evidence="1">
    <location>
        <begin position="164"/>
        <end position="190"/>
    </location>
</feature>
<keyword evidence="3" id="KW-1185">Reference proteome</keyword>
<reference evidence="2 3" key="1">
    <citation type="journal article" date="2023" name="Int. J. Syst. Evol. Microbiol.">
        <title>Terrisporobacter hibernicus sp. nov., isolated from bovine faeces in Northern Ireland.</title>
        <authorList>
            <person name="Mitchell M."/>
            <person name="Nguyen S.V."/>
            <person name="Connor M."/>
            <person name="Fairley D.J."/>
            <person name="Donoghue O."/>
            <person name="Marshall H."/>
            <person name="Koolman L."/>
            <person name="McMullan G."/>
            <person name="Schaffer K.E."/>
            <person name="McGrath J.W."/>
            <person name="Fanning S."/>
        </authorList>
    </citation>
    <scope>NUCLEOTIDE SEQUENCE [LARGE SCALE GENOMIC DNA]</scope>
    <source>
        <strain evidence="2 3">MCA3</strain>
    </source>
</reference>
<protein>
    <recommendedName>
        <fullName evidence="4">Membrane protein YczE</fullName>
    </recommendedName>
</protein>
<sequence length="220" mass="23937">MEKLWKSTKKITMFLIGMAIIQFGVALFIKTNIGSDPFTVFTQGIANSLNALGMSISTGSANRIILVVLFLTILIVNKSHIKIGTLICVIGIGPIIDMGIYLVSNLPIESYSYIIRMILVAGGCFLIAIGFSILSSTNVGVAPNDIIPFVIKEKINFEYKYIRIVLDALFLAVGYFLGGTVGVGTIIAMFSTGPFIQMCLPYGQKLVDFIVMENLDFSKA</sequence>
<evidence type="ECO:0008006" key="4">
    <source>
        <dbReference type="Google" id="ProtNLM"/>
    </source>
</evidence>
<dbReference type="PANTHER" id="PTHR40078:SF1">
    <property type="entry name" value="INTEGRAL MEMBRANE PROTEIN"/>
    <property type="match status" value="1"/>
</dbReference>
<dbReference type="RefSeq" id="WP_074917149.1">
    <property type="nucleotide sequence ID" value="NZ_CP081135.1"/>
</dbReference>
<dbReference type="KEGG" id="tem:JW646_19895"/>
<dbReference type="InterPro" id="IPR038750">
    <property type="entry name" value="YczE/YyaS-like"/>
</dbReference>
<organism evidence="2 3">
    <name type="scientific">Terrisporobacter hibernicus</name>
    <dbReference type="NCBI Taxonomy" id="2813371"/>
    <lineage>
        <taxon>Bacteria</taxon>
        <taxon>Bacillati</taxon>
        <taxon>Bacillota</taxon>
        <taxon>Clostridia</taxon>
        <taxon>Peptostreptococcales</taxon>
        <taxon>Peptostreptococcaceae</taxon>
        <taxon>Terrisporobacter</taxon>
    </lineage>
</organism>
<name>A0AAX2ZF35_9FIRM</name>
<feature type="transmembrane region" description="Helical" evidence="1">
    <location>
        <begin position="12"/>
        <end position="29"/>
    </location>
</feature>